<keyword evidence="2" id="KW-1185">Reference proteome</keyword>
<protein>
    <submittedName>
        <fullName evidence="1">Uncharacterized protein</fullName>
    </submittedName>
</protein>
<dbReference type="InterPro" id="IPR011990">
    <property type="entry name" value="TPR-like_helical_dom_sf"/>
</dbReference>
<dbReference type="Proteomes" id="UP000053095">
    <property type="component" value="Unassembled WGS sequence"/>
</dbReference>
<gene>
    <name evidence="1" type="ORF">TCE0_013r00788</name>
</gene>
<dbReference type="Gene3D" id="1.25.40.10">
    <property type="entry name" value="Tetratricopeptide repeat domain"/>
    <property type="match status" value="1"/>
</dbReference>
<reference evidence="2" key="1">
    <citation type="journal article" date="2015" name="Genome Announc.">
        <title>Draft genome sequence of Talaromyces cellulolyticus strain Y-94, a source of lignocellulosic biomass-degrading enzymes.</title>
        <authorList>
            <person name="Fujii T."/>
            <person name="Koike H."/>
            <person name="Sawayama S."/>
            <person name="Yano S."/>
            <person name="Inoue H."/>
        </authorList>
    </citation>
    <scope>NUCLEOTIDE SEQUENCE [LARGE SCALE GENOMIC DNA]</scope>
    <source>
        <strain evidence="2">Y-94</strain>
    </source>
</reference>
<organism evidence="1 2">
    <name type="scientific">Talaromyces pinophilus</name>
    <name type="common">Penicillium pinophilum</name>
    <dbReference type="NCBI Taxonomy" id="128442"/>
    <lineage>
        <taxon>Eukaryota</taxon>
        <taxon>Fungi</taxon>
        <taxon>Dikarya</taxon>
        <taxon>Ascomycota</taxon>
        <taxon>Pezizomycotina</taxon>
        <taxon>Eurotiomycetes</taxon>
        <taxon>Eurotiomycetidae</taxon>
        <taxon>Eurotiales</taxon>
        <taxon>Trichocomaceae</taxon>
        <taxon>Talaromyces</taxon>
        <taxon>Talaromyces sect. Talaromyces</taxon>
    </lineage>
</organism>
<evidence type="ECO:0000313" key="1">
    <source>
        <dbReference type="EMBL" id="GAM33693.1"/>
    </source>
</evidence>
<proteinExistence type="predicted"/>
<accession>A0A698XPK0</accession>
<name>A0A698XPK0_TALPI</name>
<evidence type="ECO:0000313" key="2">
    <source>
        <dbReference type="Proteomes" id="UP000053095"/>
    </source>
</evidence>
<sequence>MDSLSRIPVEVRQVILELIPNLRDLQAAILASRSLYLAYDTSRRLIRQRVFRFQILRDYLPANNEAAIFTRAHRQIETLEKKNSKNDDGIILRESLWPLLISTICRSEERKRLLEILVNWSLDYAKAYRASSSSREDAARYIEAQVMQLFFSAESSRTTTTRNFYAHEGRRVIVSWVRTTMTSAVQHQHYEYAAVLYGQICDGWGNNIICHQTMAGLLTVPLSLCSIIDGHSLVAKRFRGTIISKSWSLFWRSRSTSRHAGDMLCYHCLDGAKSLLAATGLTHVGTEETLSSIEKIWNEMSPRSPAASFWADLVVESHHRLQETNRLGGVLKVWNRLREVIPSDPTQFETVDLDWARKLILELRKLEKRGKTQEVQSLEFHASVLALLSPGSPAYYAFARNLADSYVRNGDVKSALTLRQQIWQDLQPTSRIYVSWARELAVLYRRNGREEEAMQLTTGMKETGRGGNVNIAV</sequence>
<dbReference type="EMBL" id="DF933809">
    <property type="protein sequence ID" value="GAM33693.1"/>
    <property type="molecule type" value="Genomic_DNA"/>
</dbReference>
<dbReference type="AlphaFoldDB" id="A0A698XPK0"/>